<keyword evidence="2" id="KW-1185">Reference proteome</keyword>
<evidence type="ECO:0000313" key="2">
    <source>
        <dbReference type="Proteomes" id="UP000075806"/>
    </source>
</evidence>
<name>A0A162CQJ5_9BACI</name>
<proteinExistence type="predicted"/>
<reference evidence="1" key="1">
    <citation type="submission" date="2016-02" db="EMBL/GenBank/DDBJ databases">
        <title>Genome sequence of Bacillus trypoxylicola KCTC 13244(T).</title>
        <authorList>
            <person name="Jeong H."/>
            <person name="Park S.-H."/>
            <person name="Choi S.-K."/>
        </authorList>
    </citation>
    <scope>NUCLEOTIDE SEQUENCE [LARGE SCALE GENOMIC DNA]</scope>
    <source>
        <strain evidence="1">KCTC 13244</strain>
    </source>
</reference>
<gene>
    <name evidence="1" type="ORF">AZF04_13175</name>
</gene>
<organism evidence="1 2">
    <name type="scientific">Alkalihalobacillus trypoxylicola</name>
    <dbReference type="NCBI Taxonomy" id="519424"/>
    <lineage>
        <taxon>Bacteria</taxon>
        <taxon>Bacillati</taxon>
        <taxon>Bacillota</taxon>
        <taxon>Bacilli</taxon>
        <taxon>Bacillales</taxon>
        <taxon>Bacillaceae</taxon>
        <taxon>Alkalihalobacillus</taxon>
    </lineage>
</organism>
<dbReference type="EMBL" id="LTAO01000039">
    <property type="protein sequence ID" value="KYG26032.1"/>
    <property type="molecule type" value="Genomic_DNA"/>
</dbReference>
<sequence>MSKDVIIHDHRVQEAKAAATKLKSSIDTTYNQSKTLLSYVQSSSWKGSARDSFVTYLEIIIQYHQDLKETAALQTKALNNIEKHKNDFQNDATVREVKNLW</sequence>
<dbReference type="Pfam" id="PF06013">
    <property type="entry name" value="WXG100"/>
    <property type="match status" value="1"/>
</dbReference>
<dbReference type="STRING" id="519424.AZF04_13175"/>
<dbReference type="InterPro" id="IPR010310">
    <property type="entry name" value="T7SS_ESAT-6-like"/>
</dbReference>
<dbReference type="RefSeq" id="WP_061950209.1">
    <property type="nucleotide sequence ID" value="NZ_LTAO01000039.1"/>
</dbReference>
<protein>
    <recommendedName>
        <fullName evidence="3">ESAT-6-like protein</fullName>
    </recommendedName>
</protein>
<evidence type="ECO:0008006" key="3">
    <source>
        <dbReference type="Google" id="ProtNLM"/>
    </source>
</evidence>
<dbReference type="Proteomes" id="UP000075806">
    <property type="component" value="Unassembled WGS sequence"/>
</dbReference>
<comment type="caution">
    <text evidence="1">The sequence shown here is derived from an EMBL/GenBank/DDBJ whole genome shotgun (WGS) entry which is preliminary data.</text>
</comment>
<dbReference type="OrthoDB" id="2224332at2"/>
<dbReference type="AlphaFoldDB" id="A0A162CQJ5"/>
<evidence type="ECO:0000313" key="1">
    <source>
        <dbReference type="EMBL" id="KYG26032.1"/>
    </source>
</evidence>
<accession>A0A162CQJ5</accession>